<feature type="compositionally biased region" description="Basic and acidic residues" evidence="5">
    <location>
        <begin position="248"/>
        <end position="276"/>
    </location>
</feature>
<name>A0A849HGJ1_9MICO</name>
<dbReference type="SUPFAM" id="SSF89082">
    <property type="entry name" value="Antibiotic binding domain of TipA-like multidrug resistance regulators"/>
    <property type="match status" value="1"/>
</dbReference>
<dbReference type="SMART" id="SM00422">
    <property type="entry name" value="HTH_MERR"/>
    <property type="match status" value="1"/>
</dbReference>
<dbReference type="PANTHER" id="PTHR30204:SF90">
    <property type="entry name" value="HTH-TYPE TRANSCRIPTIONAL ACTIVATOR MTA"/>
    <property type="match status" value="1"/>
</dbReference>
<comment type="caution">
    <text evidence="7">The sequence shown here is derived from an EMBL/GenBank/DDBJ whole genome shotgun (WGS) entry which is preliminary data.</text>
</comment>
<evidence type="ECO:0000256" key="5">
    <source>
        <dbReference type="SAM" id="MobiDB-lite"/>
    </source>
</evidence>
<proteinExistence type="predicted"/>
<feature type="region of interest" description="Disordered" evidence="5">
    <location>
        <begin position="246"/>
        <end position="286"/>
    </location>
</feature>
<dbReference type="PROSITE" id="PS00552">
    <property type="entry name" value="HTH_MERR_1"/>
    <property type="match status" value="1"/>
</dbReference>
<protein>
    <submittedName>
        <fullName evidence="7">MerR family transcriptional regulator</fullName>
    </submittedName>
</protein>
<dbReference type="Gene3D" id="1.10.1660.10">
    <property type="match status" value="1"/>
</dbReference>
<keyword evidence="3" id="KW-0010">Activator</keyword>
<keyword evidence="4" id="KW-0804">Transcription</keyword>
<evidence type="ECO:0000256" key="3">
    <source>
        <dbReference type="ARBA" id="ARBA00023159"/>
    </source>
</evidence>
<keyword evidence="1" id="KW-0805">Transcription regulation</keyword>
<dbReference type="InterPro" id="IPR000551">
    <property type="entry name" value="MerR-type_HTH_dom"/>
</dbReference>
<accession>A0A849HGJ1</accession>
<dbReference type="PANTHER" id="PTHR30204">
    <property type="entry name" value="REDOX-CYCLING DRUG-SENSING TRANSCRIPTIONAL ACTIVATOR SOXR"/>
    <property type="match status" value="1"/>
</dbReference>
<evidence type="ECO:0000259" key="6">
    <source>
        <dbReference type="PROSITE" id="PS50937"/>
    </source>
</evidence>
<dbReference type="EMBL" id="JABEPQ010000003">
    <property type="protein sequence ID" value="NNM47075.1"/>
    <property type="molecule type" value="Genomic_DNA"/>
</dbReference>
<gene>
    <name evidence="7" type="ORF">HJG52_13820</name>
</gene>
<dbReference type="PROSITE" id="PS50937">
    <property type="entry name" value="HTH_MERR_2"/>
    <property type="match status" value="1"/>
</dbReference>
<dbReference type="InterPro" id="IPR012925">
    <property type="entry name" value="TipAS_dom"/>
</dbReference>
<dbReference type="GO" id="GO:0003677">
    <property type="term" value="F:DNA binding"/>
    <property type="evidence" value="ECO:0007669"/>
    <property type="project" value="UniProtKB-KW"/>
</dbReference>
<dbReference type="InterPro" id="IPR047057">
    <property type="entry name" value="MerR_fam"/>
</dbReference>
<sequence>MTAKAQQLLLTVGQVADQLDVTVRTLHHYDEIGLVVPSERSAAGYRLYTEDDLTRLQHVVVYRRLGFALEEIRLLLDQPENVAQHLRRQRAAVMHRLDEMRELVDAIDRALEKEGSGMKLTKEEQKELFGESYSDEYAAEAEQRWGDTDAWKQSQQRTSQYTKEDWAAVKAETDAVNEAFVAAKRAGLPADSPGAMDAAEAHRRHIHDRFYSLDHEFHRNLGDMYIADPRFTKSYDDQEPGLAQYVRDAIHANADRHGGGGSQRSEDRTDDSDGPRRSSRAAAQGN</sequence>
<organism evidence="7 8">
    <name type="scientific">Knoellia koreensis</name>
    <dbReference type="NCBI Taxonomy" id="2730921"/>
    <lineage>
        <taxon>Bacteria</taxon>
        <taxon>Bacillati</taxon>
        <taxon>Actinomycetota</taxon>
        <taxon>Actinomycetes</taxon>
        <taxon>Micrococcales</taxon>
        <taxon>Intrasporangiaceae</taxon>
        <taxon>Knoellia</taxon>
    </lineage>
</organism>
<evidence type="ECO:0000313" key="8">
    <source>
        <dbReference type="Proteomes" id="UP000588586"/>
    </source>
</evidence>
<evidence type="ECO:0000256" key="2">
    <source>
        <dbReference type="ARBA" id="ARBA00023125"/>
    </source>
</evidence>
<dbReference type="SUPFAM" id="SSF46955">
    <property type="entry name" value="Putative DNA-binding domain"/>
    <property type="match status" value="1"/>
</dbReference>
<evidence type="ECO:0000313" key="7">
    <source>
        <dbReference type="EMBL" id="NNM47075.1"/>
    </source>
</evidence>
<dbReference type="CDD" id="cd01106">
    <property type="entry name" value="HTH_TipAL-Mta"/>
    <property type="match status" value="1"/>
</dbReference>
<dbReference type="AlphaFoldDB" id="A0A849HGJ1"/>
<dbReference type="RefSeq" id="WP_171244212.1">
    <property type="nucleotide sequence ID" value="NZ_JABEPQ010000003.1"/>
</dbReference>
<dbReference type="Proteomes" id="UP000588586">
    <property type="component" value="Unassembled WGS sequence"/>
</dbReference>
<dbReference type="InterPro" id="IPR009061">
    <property type="entry name" value="DNA-bd_dom_put_sf"/>
</dbReference>
<keyword evidence="2" id="KW-0238">DNA-binding</keyword>
<dbReference type="Pfam" id="PF07739">
    <property type="entry name" value="TipAS"/>
    <property type="match status" value="1"/>
</dbReference>
<reference evidence="7 8" key="1">
    <citation type="submission" date="2020-04" db="EMBL/GenBank/DDBJ databases">
        <title>Knoellia sp. isolate from air conditioner.</title>
        <authorList>
            <person name="Chea S."/>
            <person name="Kim D.-U."/>
        </authorList>
    </citation>
    <scope>NUCLEOTIDE SEQUENCE [LARGE SCALE GENOMIC DNA]</scope>
    <source>
        <strain evidence="7 8">DB2414S</strain>
    </source>
</reference>
<dbReference type="GO" id="GO:0003700">
    <property type="term" value="F:DNA-binding transcription factor activity"/>
    <property type="evidence" value="ECO:0007669"/>
    <property type="project" value="InterPro"/>
</dbReference>
<evidence type="ECO:0000256" key="4">
    <source>
        <dbReference type="ARBA" id="ARBA00023163"/>
    </source>
</evidence>
<dbReference type="PRINTS" id="PR00040">
    <property type="entry name" value="HTHMERR"/>
</dbReference>
<keyword evidence="8" id="KW-1185">Reference proteome</keyword>
<dbReference type="Gene3D" id="1.10.490.50">
    <property type="entry name" value="Antibiotic binding domain of TipA-like multidrug resistance regulators"/>
    <property type="match status" value="1"/>
</dbReference>
<evidence type="ECO:0000256" key="1">
    <source>
        <dbReference type="ARBA" id="ARBA00023015"/>
    </source>
</evidence>
<dbReference type="Pfam" id="PF13411">
    <property type="entry name" value="MerR_1"/>
    <property type="match status" value="1"/>
</dbReference>
<feature type="domain" description="HTH merR-type" evidence="6">
    <location>
        <begin position="9"/>
        <end position="78"/>
    </location>
</feature>
<dbReference type="InterPro" id="IPR036244">
    <property type="entry name" value="TipA-like_antibiotic-bd"/>
</dbReference>